<evidence type="ECO:0000259" key="5">
    <source>
        <dbReference type="PROSITE" id="PS50929"/>
    </source>
</evidence>
<dbReference type="GO" id="GO:0016020">
    <property type="term" value="C:membrane"/>
    <property type="evidence" value="ECO:0007669"/>
    <property type="project" value="InterPro"/>
</dbReference>
<dbReference type="Proteomes" id="UP000749646">
    <property type="component" value="Unassembled WGS sequence"/>
</dbReference>
<gene>
    <name evidence="6" type="ORF">BGZ65_009138</name>
</gene>
<feature type="compositionally biased region" description="Polar residues" evidence="4">
    <location>
        <begin position="24"/>
        <end position="47"/>
    </location>
</feature>
<feature type="non-terminal residue" evidence="6">
    <location>
        <position position="221"/>
    </location>
</feature>
<dbReference type="InterPro" id="IPR036640">
    <property type="entry name" value="ABC1_TM_sf"/>
</dbReference>
<reference evidence="6" key="1">
    <citation type="journal article" date="2020" name="Fungal Divers.">
        <title>Resolving the Mortierellaceae phylogeny through synthesis of multi-gene phylogenetics and phylogenomics.</title>
        <authorList>
            <person name="Vandepol N."/>
            <person name="Liber J."/>
            <person name="Desiro A."/>
            <person name="Na H."/>
            <person name="Kennedy M."/>
            <person name="Barry K."/>
            <person name="Grigoriev I.V."/>
            <person name="Miller A.N."/>
            <person name="O'Donnell K."/>
            <person name="Stajich J.E."/>
            <person name="Bonito G."/>
        </authorList>
    </citation>
    <scope>NUCLEOTIDE SEQUENCE</scope>
    <source>
        <strain evidence="6">MES-2147</strain>
    </source>
</reference>
<dbReference type="Pfam" id="PF00664">
    <property type="entry name" value="ABC_membrane"/>
    <property type="match status" value="1"/>
</dbReference>
<dbReference type="SUPFAM" id="SSF90123">
    <property type="entry name" value="ABC transporter transmembrane region"/>
    <property type="match status" value="1"/>
</dbReference>
<keyword evidence="3" id="KW-0472">Membrane</keyword>
<dbReference type="GO" id="GO:0140359">
    <property type="term" value="F:ABC-type transporter activity"/>
    <property type="evidence" value="ECO:0007669"/>
    <property type="project" value="InterPro"/>
</dbReference>
<proteinExistence type="predicted"/>
<dbReference type="EMBL" id="JAAAHW010004518">
    <property type="protein sequence ID" value="KAF9973670.1"/>
    <property type="molecule type" value="Genomic_DNA"/>
</dbReference>
<keyword evidence="7" id="KW-1185">Reference proteome</keyword>
<keyword evidence="1" id="KW-0812">Transmembrane</keyword>
<accession>A0A9P6M7Z0</accession>
<dbReference type="InterPro" id="IPR011527">
    <property type="entry name" value="ABC1_TM_dom"/>
</dbReference>
<evidence type="ECO:0000256" key="1">
    <source>
        <dbReference type="ARBA" id="ARBA00022692"/>
    </source>
</evidence>
<name>A0A9P6M7Z0_9FUNG</name>
<sequence>LGLVLLGVLQEFQFRFSQAFQSSDENTPPSSPHHSNITLVSDSSHNRQGTGPDKKGKQKKGTPGKSSILKSKDYKRPTTFREFYQHCKHLRPYIWPSNSPKLQMHIAFCLALLVIGRVVNVLVPQQVANVINTLTMVENGSPEGRDENGQRRFIWKEIMLFIALRALQGSIGAVDTLQTVLWIPVGQYNTRELAVRMFEHLLNLSLRFHINRKTGEMLRVQ</sequence>
<evidence type="ECO:0000256" key="3">
    <source>
        <dbReference type="ARBA" id="ARBA00023136"/>
    </source>
</evidence>
<dbReference type="PROSITE" id="PS50929">
    <property type="entry name" value="ABC_TM1F"/>
    <property type="match status" value="1"/>
</dbReference>
<evidence type="ECO:0000256" key="4">
    <source>
        <dbReference type="SAM" id="MobiDB-lite"/>
    </source>
</evidence>
<feature type="non-terminal residue" evidence="6">
    <location>
        <position position="1"/>
    </location>
</feature>
<evidence type="ECO:0000313" key="7">
    <source>
        <dbReference type="Proteomes" id="UP000749646"/>
    </source>
</evidence>
<dbReference type="Gene3D" id="1.20.1560.10">
    <property type="entry name" value="ABC transporter type 1, transmembrane domain"/>
    <property type="match status" value="1"/>
</dbReference>
<keyword evidence="2" id="KW-1133">Transmembrane helix</keyword>
<comment type="caution">
    <text evidence="6">The sequence shown here is derived from an EMBL/GenBank/DDBJ whole genome shotgun (WGS) entry which is preliminary data.</text>
</comment>
<evidence type="ECO:0000256" key="2">
    <source>
        <dbReference type="ARBA" id="ARBA00022989"/>
    </source>
</evidence>
<dbReference type="OrthoDB" id="6500128at2759"/>
<dbReference type="AlphaFoldDB" id="A0A9P6M7Z0"/>
<evidence type="ECO:0000313" key="6">
    <source>
        <dbReference type="EMBL" id="KAF9973670.1"/>
    </source>
</evidence>
<dbReference type="GO" id="GO:0005524">
    <property type="term" value="F:ATP binding"/>
    <property type="evidence" value="ECO:0007669"/>
    <property type="project" value="InterPro"/>
</dbReference>
<protein>
    <recommendedName>
        <fullName evidence="5">ABC transmembrane type-1 domain-containing protein</fullName>
    </recommendedName>
</protein>
<feature type="region of interest" description="Disordered" evidence="4">
    <location>
        <begin position="21"/>
        <end position="71"/>
    </location>
</feature>
<feature type="domain" description="ABC transmembrane type-1" evidence="5">
    <location>
        <begin position="107"/>
        <end position="218"/>
    </location>
</feature>
<organism evidence="6 7">
    <name type="scientific">Modicella reniformis</name>
    <dbReference type="NCBI Taxonomy" id="1440133"/>
    <lineage>
        <taxon>Eukaryota</taxon>
        <taxon>Fungi</taxon>
        <taxon>Fungi incertae sedis</taxon>
        <taxon>Mucoromycota</taxon>
        <taxon>Mortierellomycotina</taxon>
        <taxon>Mortierellomycetes</taxon>
        <taxon>Mortierellales</taxon>
        <taxon>Mortierellaceae</taxon>
        <taxon>Modicella</taxon>
    </lineage>
</organism>